<dbReference type="WBParaSite" id="TMUE_0000001437.1">
    <property type="protein sequence ID" value="TMUE_0000001437.1"/>
    <property type="gene ID" value="WBGene00297331"/>
</dbReference>
<protein>
    <submittedName>
        <fullName evidence="3">MIT domain-containing protein</fullName>
    </submittedName>
</protein>
<organism evidence="2 3">
    <name type="scientific">Trichuris muris</name>
    <name type="common">Mouse whipworm</name>
    <dbReference type="NCBI Taxonomy" id="70415"/>
    <lineage>
        <taxon>Eukaryota</taxon>
        <taxon>Metazoa</taxon>
        <taxon>Ecdysozoa</taxon>
        <taxon>Nematoda</taxon>
        <taxon>Enoplea</taxon>
        <taxon>Dorylaimia</taxon>
        <taxon>Trichinellida</taxon>
        <taxon>Trichuridae</taxon>
        <taxon>Trichuris</taxon>
    </lineage>
</organism>
<proteinExistence type="predicted"/>
<evidence type="ECO:0000256" key="1">
    <source>
        <dbReference type="SAM" id="MobiDB-lite"/>
    </source>
</evidence>
<name>A0A5S6Q391_TRIMR</name>
<evidence type="ECO:0000313" key="2">
    <source>
        <dbReference type="Proteomes" id="UP000046395"/>
    </source>
</evidence>
<feature type="region of interest" description="Disordered" evidence="1">
    <location>
        <begin position="72"/>
        <end position="113"/>
    </location>
</feature>
<evidence type="ECO:0000313" key="3">
    <source>
        <dbReference type="WBParaSite" id="TMUE_0000001437.1"/>
    </source>
</evidence>
<accession>A0A5S6Q391</accession>
<sequence>MPKTTPNPEIPPCAYSLYLKENMVIVAAANLTMDHDKVPRLTSASREAVPLERNLEYKERAKQLSNECTNTSDANIEQHGHSPPPERSNATPQINSEEDQVEDKQNAPSPVQAGNEHKVFSSALKQYNNAINFAYQQSINRARVLKESTKQYEKAVDILEELLRELRGVPEKNVFCAKFLEVVHKALIEHFDDLPLPGGFHVCESPLKYLTKAHAIVAENNRKNATFIASYNAALDRLKLPCIRQFRKSFGIADYWDAKE</sequence>
<dbReference type="AlphaFoldDB" id="A0A5S6Q391"/>
<reference evidence="3" key="1">
    <citation type="submission" date="2019-12" db="UniProtKB">
        <authorList>
            <consortium name="WormBaseParasite"/>
        </authorList>
    </citation>
    <scope>IDENTIFICATION</scope>
</reference>
<dbReference type="Proteomes" id="UP000046395">
    <property type="component" value="Unassembled WGS sequence"/>
</dbReference>
<keyword evidence="2" id="KW-1185">Reference proteome</keyword>